<feature type="transmembrane region" description="Helical" evidence="7">
    <location>
        <begin position="132"/>
        <end position="151"/>
    </location>
</feature>
<feature type="transmembrane region" description="Helical" evidence="7">
    <location>
        <begin position="272"/>
        <end position="292"/>
    </location>
</feature>
<dbReference type="GO" id="GO:0016788">
    <property type="term" value="F:hydrolase activity, acting on ester bonds"/>
    <property type="evidence" value="ECO:0007669"/>
    <property type="project" value="TreeGrafter"/>
</dbReference>
<organism evidence="8 9">
    <name type="scientific">Lentinula detonsa</name>
    <dbReference type="NCBI Taxonomy" id="2804962"/>
    <lineage>
        <taxon>Eukaryota</taxon>
        <taxon>Fungi</taxon>
        <taxon>Dikarya</taxon>
        <taxon>Basidiomycota</taxon>
        <taxon>Agaricomycotina</taxon>
        <taxon>Agaricomycetes</taxon>
        <taxon>Agaricomycetidae</taxon>
        <taxon>Agaricales</taxon>
        <taxon>Marasmiineae</taxon>
        <taxon>Omphalotaceae</taxon>
        <taxon>Lentinula</taxon>
    </lineage>
</organism>
<evidence type="ECO:0000256" key="7">
    <source>
        <dbReference type="RuleBase" id="RU365066"/>
    </source>
</evidence>
<dbReference type="PANTHER" id="PTHR13148:SF0">
    <property type="entry name" value="POST-GPI ATTACHMENT TO PROTEINS FACTOR 3"/>
    <property type="match status" value="1"/>
</dbReference>
<dbReference type="AlphaFoldDB" id="A0A9W8TSY4"/>
<keyword evidence="6 7" id="KW-0472">Membrane</keyword>
<name>A0A9W8TSY4_9AGAR</name>
<evidence type="ECO:0000313" key="8">
    <source>
        <dbReference type="EMBL" id="KAJ3739597.1"/>
    </source>
</evidence>
<comment type="caution">
    <text evidence="7">Lacks conserved residue(s) required for the propagation of feature annotation.</text>
</comment>
<keyword evidence="4 7" id="KW-0732">Signal</keyword>
<dbReference type="Proteomes" id="UP001142393">
    <property type="component" value="Unassembled WGS sequence"/>
</dbReference>
<evidence type="ECO:0000313" key="9">
    <source>
        <dbReference type="Proteomes" id="UP001142393"/>
    </source>
</evidence>
<feature type="transmembrane region" description="Helical" evidence="7">
    <location>
        <begin position="203"/>
        <end position="221"/>
    </location>
</feature>
<evidence type="ECO:0000256" key="6">
    <source>
        <dbReference type="ARBA" id="ARBA00023136"/>
    </source>
</evidence>
<accession>A0A9W8TSY4</accession>
<feature type="transmembrane region" description="Helical" evidence="7">
    <location>
        <begin position="304"/>
        <end position="324"/>
    </location>
</feature>
<dbReference type="EMBL" id="JANVFU010000018">
    <property type="protein sequence ID" value="KAJ3739597.1"/>
    <property type="molecule type" value="Genomic_DNA"/>
</dbReference>
<proteinExistence type="inferred from homology"/>
<feature type="chain" id="PRO_5041013138" description="Post-GPI attachment to proteins factor 3" evidence="7">
    <location>
        <begin position="19"/>
        <end position="335"/>
    </location>
</feature>
<dbReference type="PANTHER" id="PTHR13148">
    <property type="entry name" value="PER1-RELATED"/>
    <property type="match status" value="1"/>
</dbReference>
<keyword evidence="2 7" id="KW-0337">GPI-anchor biosynthesis</keyword>
<feature type="transmembrane region" description="Helical" evidence="7">
    <location>
        <begin position="163"/>
        <end position="182"/>
    </location>
</feature>
<comment type="similarity">
    <text evidence="7">Belongs to the PGAP3 family.</text>
</comment>
<feature type="transmembrane region" description="Helical" evidence="7">
    <location>
        <begin position="227"/>
        <end position="251"/>
    </location>
</feature>
<protein>
    <recommendedName>
        <fullName evidence="7">Post-GPI attachment to proteins factor 3</fullName>
    </recommendedName>
</protein>
<evidence type="ECO:0000256" key="5">
    <source>
        <dbReference type="ARBA" id="ARBA00022989"/>
    </source>
</evidence>
<keyword evidence="5 7" id="KW-1133">Transmembrane helix</keyword>
<evidence type="ECO:0000256" key="2">
    <source>
        <dbReference type="ARBA" id="ARBA00022502"/>
    </source>
</evidence>
<evidence type="ECO:0000256" key="4">
    <source>
        <dbReference type="ARBA" id="ARBA00022729"/>
    </source>
</evidence>
<dbReference type="GO" id="GO:0006506">
    <property type="term" value="P:GPI anchor biosynthetic process"/>
    <property type="evidence" value="ECO:0007669"/>
    <property type="project" value="UniProtKB-KW"/>
</dbReference>
<dbReference type="InterPro" id="IPR007217">
    <property type="entry name" value="Per1-like"/>
</dbReference>
<gene>
    <name evidence="8" type="ORF">DFH05DRAFT_1513962</name>
</gene>
<evidence type="ECO:0000256" key="3">
    <source>
        <dbReference type="ARBA" id="ARBA00022692"/>
    </source>
</evidence>
<keyword evidence="9" id="KW-1185">Reference proteome</keyword>
<sequence>MRAIFALPILAILSSVYASAGDRAHDFRRCTFMCDNRECRNHSPTPLPLALRITKWTCLDNCKYNCMHEITTNLTAAGKRPLQYYGKWPFIRVAGMQEPCSVLFSLLNLWVHFHGYSRIQKMIPRIHPLKTYYLVWSVASMNTWIWSAVFHTRDTPLTEKFDYFSAAFTILTALYFTVIRFFHLYTPSTRALPAPARIMAFRAWTTICVVTFIGHILYLSLPPRFDYRYNIIFNLVIGLSHNALWLLYSLPESMSLLKRFPNRLKTYCPRRLANKAAVLVTLTTAATAFELFDFPPWRKAIDAHALWHLVTAPIACAWYHFLILDASDPSWKEIR</sequence>
<feature type="signal peptide" evidence="7">
    <location>
        <begin position="1"/>
        <end position="18"/>
    </location>
</feature>
<keyword evidence="3 7" id="KW-0812">Transmembrane</keyword>
<dbReference type="GO" id="GO:0005789">
    <property type="term" value="C:endoplasmic reticulum membrane"/>
    <property type="evidence" value="ECO:0007669"/>
    <property type="project" value="UniProtKB-SubCell"/>
</dbReference>
<comment type="subcellular location">
    <subcellularLocation>
        <location evidence="1">Endomembrane system</location>
        <topology evidence="1">Multi-pass membrane protein</topology>
    </subcellularLocation>
    <subcellularLocation>
        <location evidence="7">Endoplasmic reticulum membrane</location>
        <topology evidence="7">Multi-pass membrane protein</topology>
    </subcellularLocation>
</comment>
<comment type="function">
    <text evidence="7">Involved in the lipid remodeling steps of GPI-anchor maturation.</text>
</comment>
<reference evidence="8 9" key="1">
    <citation type="journal article" date="2023" name="Proc. Natl. Acad. Sci. U.S.A.">
        <title>A global phylogenomic analysis of the shiitake genus Lentinula.</title>
        <authorList>
            <person name="Sierra-Patev S."/>
            <person name="Min B."/>
            <person name="Naranjo-Ortiz M."/>
            <person name="Looney B."/>
            <person name="Konkel Z."/>
            <person name="Slot J.C."/>
            <person name="Sakamoto Y."/>
            <person name="Steenwyk J.L."/>
            <person name="Rokas A."/>
            <person name="Carro J."/>
            <person name="Camarero S."/>
            <person name="Ferreira P."/>
            <person name="Molpeceres G."/>
            <person name="Ruiz-Duenas F.J."/>
            <person name="Serrano A."/>
            <person name="Henrissat B."/>
            <person name="Drula E."/>
            <person name="Hughes K.W."/>
            <person name="Mata J.L."/>
            <person name="Ishikawa N.K."/>
            <person name="Vargas-Isla R."/>
            <person name="Ushijima S."/>
            <person name="Smith C.A."/>
            <person name="Donoghue J."/>
            <person name="Ahrendt S."/>
            <person name="Andreopoulos W."/>
            <person name="He G."/>
            <person name="LaButti K."/>
            <person name="Lipzen A."/>
            <person name="Ng V."/>
            <person name="Riley R."/>
            <person name="Sandor L."/>
            <person name="Barry K."/>
            <person name="Martinez A.T."/>
            <person name="Xiao Y."/>
            <person name="Gibbons J.G."/>
            <person name="Terashima K."/>
            <person name="Grigoriev I.V."/>
            <person name="Hibbett D."/>
        </authorList>
    </citation>
    <scope>NUCLEOTIDE SEQUENCE [LARGE SCALE GENOMIC DNA]</scope>
    <source>
        <strain evidence="8 9">TFB7810</strain>
    </source>
</reference>
<comment type="caution">
    <text evidence="8">The sequence shown here is derived from an EMBL/GenBank/DDBJ whole genome shotgun (WGS) entry which is preliminary data.</text>
</comment>
<evidence type="ECO:0000256" key="1">
    <source>
        <dbReference type="ARBA" id="ARBA00004127"/>
    </source>
</evidence>
<keyword evidence="7" id="KW-0256">Endoplasmic reticulum</keyword>
<dbReference type="Pfam" id="PF04080">
    <property type="entry name" value="Per1"/>
    <property type="match status" value="1"/>
</dbReference>